<comment type="similarity">
    <text evidence="2 6">Belongs to the TBCA family.</text>
</comment>
<proteinExistence type="inferred from homology"/>
<dbReference type="Ensembl" id="ENSAPLT00000036177.1">
    <property type="protein sequence ID" value="ENSAPLP00000027192.1"/>
    <property type="gene ID" value="ENSAPLG00000027407.1"/>
</dbReference>
<dbReference type="PANTHER" id="PTHR21500">
    <property type="entry name" value="TUBULIN-SPECIFIC CHAPERONE A"/>
    <property type="match status" value="1"/>
</dbReference>
<dbReference type="GO" id="GO:0005874">
    <property type="term" value="C:microtubule"/>
    <property type="evidence" value="ECO:0007669"/>
    <property type="project" value="UniProtKB-KW"/>
</dbReference>
<keyword evidence="4 6" id="KW-0143">Chaperone</keyword>
<accession>A0A493TMS6</accession>
<evidence type="ECO:0000256" key="3">
    <source>
        <dbReference type="ARBA" id="ARBA00015002"/>
    </source>
</evidence>
<keyword evidence="6" id="KW-0963">Cytoplasm</keyword>
<feature type="coiled-coil region" evidence="7">
    <location>
        <begin position="16"/>
        <end position="43"/>
    </location>
</feature>
<evidence type="ECO:0000313" key="8">
    <source>
        <dbReference type="Ensembl" id="ENSAPLP00000027192.1"/>
    </source>
</evidence>
<dbReference type="Gene3D" id="1.20.58.90">
    <property type="match status" value="1"/>
</dbReference>
<name>A0A493TMS6_ANAPP</name>
<evidence type="ECO:0000256" key="4">
    <source>
        <dbReference type="ARBA" id="ARBA00023186"/>
    </source>
</evidence>
<keyword evidence="6" id="KW-0206">Cytoskeleton</keyword>
<evidence type="ECO:0000256" key="6">
    <source>
        <dbReference type="RuleBase" id="RU364030"/>
    </source>
</evidence>
<keyword evidence="9" id="KW-1185">Reference proteome</keyword>
<comment type="function">
    <text evidence="1">Tubulin-folding protein; involved in the early step of the tubulin folding pathway.</text>
</comment>
<keyword evidence="6" id="KW-0493">Microtubule</keyword>
<dbReference type="PANTHER" id="PTHR21500:SF0">
    <property type="entry name" value="TUBULIN-SPECIFIC CHAPERONE A"/>
    <property type="match status" value="1"/>
</dbReference>
<comment type="subunit">
    <text evidence="5 6">Supercomplex made of cofactors A to E. Cofactors A and D function by capturing and stabilizing tubulin in a quasi-native conformation. Cofactor E binds to the cofactor D-tubulin complex; interaction with cofactor C then causes the release of tubulin polypeptides that are committed to the native state.</text>
</comment>
<reference evidence="8 9" key="1">
    <citation type="submission" date="2017-10" db="EMBL/GenBank/DDBJ databases">
        <title>A new Pekin duck reference genome.</title>
        <authorList>
            <person name="Hou Z.-C."/>
            <person name="Zhou Z.-K."/>
            <person name="Zhu F."/>
            <person name="Hou S.-S."/>
        </authorList>
    </citation>
    <scope>NUCLEOTIDE SEQUENCE [LARGE SCALE GENOMIC DNA]</scope>
</reference>
<dbReference type="Proteomes" id="UP000016666">
    <property type="component" value="Chromosome Z"/>
</dbReference>
<reference evidence="8" key="2">
    <citation type="submission" date="2025-08" db="UniProtKB">
        <authorList>
            <consortium name="Ensembl"/>
        </authorList>
    </citation>
    <scope>IDENTIFICATION</scope>
</reference>
<dbReference type="InterPro" id="IPR036126">
    <property type="entry name" value="TBCA_sf"/>
</dbReference>
<evidence type="ECO:0000256" key="5">
    <source>
        <dbReference type="ARBA" id="ARBA00026055"/>
    </source>
</evidence>
<evidence type="ECO:0000256" key="2">
    <source>
        <dbReference type="ARBA" id="ARBA00006806"/>
    </source>
</evidence>
<evidence type="ECO:0000256" key="7">
    <source>
        <dbReference type="SAM" id="Coils"/>
    </source>
</evidence>
<dbReference type="GO" id="GO:0005829">
    <property type="term" value="C:cytosol"/>
    <property type="evidence" value="ECO:0007669"/>
    <property type="project" value="TreeGrafter"/>
</dbReference>
<sequence>MADPRLRQIKIKAGVVKRLAKEKLMYEKEAKQQEEKIEKMKAEACDDYGIKKQVNYPKTCKIILCFYLIIVILKQKNSCTSFGLLQTKILSIAKVTICICEKFLPSRTLNYKETGYRLFTTWYQMAITNNEYQDIVNSHSQKYCHPENKCFGCV</sequence>
<dbReference type="InterPro" id="IPR004226">
    <property type="entry name" value="TBCA"/>
</dbReference>
<reference evidence="8" key="3">
    <citation type="submission" date="2025-09" db="UniProtKB">
        <authorList>
            <consortium name="Ensembl"/>
        </authorList>
    </citation>
    <scope>IDENTIFICATION</scope>
</reference>
<dbReference type="SUPFAM" id="SSF46988">
    <property type="entry name" value="Tubulin chaperone cofactor A"/>
    <property type="match status" value="1"/>
</dbReference>
<evidence type="ECO:0000256" key="1">
    <source>
        <dbReference type="ARBA" id="ARBA00003046"/>
    </source>
</evidence>
<dbReference type="GO" id="GO:0007023">
    <property type="term" value="P:post-chaperonin tubulin folding pathway"/>
    <property type="evidence" value="ECO:0007669"/>
    <property type="project" value="UniProtKB-UniRule"/>
</dbReference>
<dbReference type="Pfam" id="PF02970">
    <property type="entry name" value="TBCA"/>
    <property type="match status" value="1"/>
</dbReference>
<keyword evidence="7" id="KW-0175">Coiled coil</keyword>
<dbReference type="GeneTree" id="ENSGT00940000170540"/>
<comment type="subcellular location">
    <subcellularLocation>
        <location evidence="6">Cytoplasm</location>
        <location evidence="6">Cytoskeleton</location>
    </subcellularLocation>
</comment>
<protein>
    <recommendedName>
        <fullName evidence="3 6">Tubulin-specific chaperone A</fullName>
    </recommendedName>
</protein>
<evidence type="ECO:0000313" key="9">
    <source>
        <dbReference type="Proteomes" id="UP000016666"/>
    </source>
</evidence>
<dbReference type="GO" id="GO:0048487">
    <property type="term" value="F:beta-tubulin binding"/>
    <property type="evidence" value="ECO:0007669"/>
    <property type="project" value="InterPro"/>
</dbReference>
<dbReference type="AlphaFoldDB" id="A0A493TMS6"/>
<dbReference type="GO" id="GO:0007021">
    <property type="term" value="P:tubulin complex assembly"/>
    <property type="evidence" value="ECO:0007669"/>
    <property type="project" value="UniProtKB-UniRule"/>
</dbReference>
<organism evidence="8 9">
    <name type="scientific">Anas platyrhynchos platyrhynchos</name>
    <name type="common">Northern mallard</name>
    <dbReference type="NCBI Taxonomy" id="8840"/>
    <lineage>
        <taxon>Eukaryota</taxon>
        <taxon>Metazoa</taxon>
        <taxon>Chordata</taxon>
        <taxon>Craniata</taxon>
        <taxon>Vertebrata</taxon>
        <taxon>Euteleostomi</taxon>
        <taxon>Archelosauria</taxon>
        <taxon>Archosauria</taxon>
        <taxon>Dinosauria</taxon>
        <taxon>Saurischia</taxon>
        <taxon>Theropoda</taxon>
        <taxon>Coelurosauria</taxon>
        <taxon>Aves</taxon>
        <taxon>Neognathae</taxon>
        <taxon>Galloanserae</taxon>
        <taxon>Anseriformes</taxon>
        <taxon>Anatidae</taxon>
        <taxon>Anatinae</taxon>
        <taxon>Anas</taxon>
    </lineage>
</organism>